<dbReference type="InterPro" id="IPR016032">
    <property type="entry name" value="Sig_transdc_resp-reg_C-effctor"/>
</dbReference>
<accession>A0A4Z1CKU8</accession>
<dbReference type="CDD" id="cd06170">
    <property type="entry name" value="LuxR_C_like"/>
    <property type="match status" value="1"/>
</dbReference>
<dbReference type="PROSITE" id="PS50043">
    <property type="entry name" value="HTH_LUXR_2"/>
    <property type="match status" value="1"/>
</dbReference>
<dbReference type="EMBL" id="SRRO01000001">
    <property type="protein sequence ID" value="TGN65743.1"/>
    <property type="molecule type" value="Genomic_DNA"/>
</dbReference>
<dbReference type="InterPro" id="IPR001789">
    <property type="entry name" value="Sig_transdc_resp-reg_receiver"/>
</dbReference>
<dbReference type="InterPro" id="IPR011006">
    <property type="entry name" value="CheY-like_superfamily"/>
</dbReference>
<dbReference type="PRINTS" id="PR00038">
    <property type="entry name" value="HTHLUXR"/>
</dbReference>
<dbReference type="SMART" id="SM00448">
    <property type="entry name" value="REC"/>
    <property type="match status" value="1"/>
</dbReference>
<dbReference type="SMART" id="SM00421">
    <property type="entry name" value="HTH_LUXR"/>
    <property type="match status" value="1"/>
</dbReference>
<dbReference type="OrthoDB" id="4135368at2"/>
<keyword evidence="1 5" id="KW-0597">Phosphoprotein</keyword>
<dbReference type="InterPro" id="IPR000792">
    <property type="entry name" value="Tscrpt_reg_LuxR_C"/>
</dbReference>
<dbReference type="PANTHER" id="PTHR43214:SF24">
    <property type="entry name" value="TRANSCRIPTIONAL REGULATORY PROTEIN NARL-RELATED"/>
    <property type="match status" value="1"/>
</dbReference>
<dbReference type="AlphaFoldDB" id="A0A4Z1CKU8"/>
<dbReference type="Proteomes" id="UP000297496">
    <property type="component" value="Unassembled WGS sequence"/>
</dbReference>
<dbReference type="InterPro" id="IPR039420">
    <property type="entry name" value="WalR-like"/>
</dbReference>
<name>A0A4Z1CKU8_9ACTN</name>
<evidence type="ECO:0000256" key="2">
    <source>
        <dbReference type="ARBA" id="ARBA00023015"/>
    </source>
</evidence>
<evidence type="ECO:0000256" key="4">
    <source>
        <dbReference type="ARBA" id="ARBA00023163"/>
    </source>
</evidence>
<feature type="domain" description="HTH luxR-type" evidence="6">
    <location>
        <begin position="144"/>
        <end position="215"/>
    </location>
</feature>
<evidence type="ECO:0000313" key="8">
    <source>
        <dbReference type="EMBL" id="TGN65743.1"/>
    </source>
</evidence>
<dbReference type="PROSITE" id="PS50110">
    <property type="entry name" value="RESPONSE_REGULATORY"/>
    <property type="match status" value="1"/>
</dbReference>
<dbReference type="PANTHER" id="PTHR43214">
    <property type="entry name" value="TWO-COMPONENT RESPONSE REGULATOR"/>
    <property type="match status" value="1"/>
</dbReference>
<reference evidence="8 9" key="1">
    <citation type="submission" date="2019-04" db="EMBL/GenBank/DDBJ databases">
        <title>Three New Species of Nocardioides, Nocardioides euryhalodurans sp. nov., Nocardioides seonyuensis sp. nov. and Nocardioides eburneoflavus sp. nov. Isolated from Soil.</title>
        <authorList>
            <person name="Roh S.G."/>
            <person name="Lee C."/>
            <person name="Kim M.-K."/>
            <person name="Kim S.B."/>
        </authorList>
    </citation>
    <scope>NUCLEOTIDE SEQUENCE [LARGE SCALE GENOMIC DNA]</scope>
    <source>
        <strain evidence="8 9">MMS17-SY213</strain>
    </source>
</reference>
<evidence type="ECO:0000313" key="9">
    <source>
        <dbReference type="Proteomes" id="UP000297496"/>
    </source>
</evidence>
<gene>
    <name evidence="8" type="ORF">EXE59_18625</name>
</gene>
<dbReference type="RefSeq" id="WP_135840234.1">
    <property type="nucleotide sequence ID" value="NZ_SRRO01000001.1"/>
</dbReference>
<sequence length="217" mass="23022">MRVVIADDAALVRSGLATLLAEQDVEVVGEAADAPSLLALVAQVRPDAAVIDVRMPPTHTTEGIAAAREIRARHPEVAVLVLSQYAESAYAADLIEEDPSGLGYLLKDGVASGATLVDALHRLTAGECVVDPVLVRRLLTRARRPDPLAHLTPREQEVLGLMAEGRSNAAICDALGLGAKTLETHINRVFSKLGLTEGATGHRRVLAVLAFLRRGRP</sequence>
<evidence type="ECO:0000259" key="7">
    <source>
        <dbReference type="PROSITE" id="PS50110"/>
    </source>
</evidence>
<organism evidence="8 9">
    <name type="scientific">Nocardioides eburneiflavus</name>
    <dbReference type="NCBI Taxonomy" id="2518372"/>
    <lineage>
        <taxon>Bacteria</taxon>
        <taxon>Bacillati</taxon>
        <taxon>Actinomycetota</taxon>
        <taxon>Actinomycetes</taxon>
        <taxon>Propionibacteriales</taxon>
        <taxon>Nocardioidaceae</taxon>
        <taxon>Nocardioides</taxon>
    </lineage>
</organism>
<dbReference type="SUPFAM" id="SSF52172">
    <property type="entry name" value="CheY-like"/>
    <property type="match status" value="1"/>
</dbReference>
<dbReference type="GO" id="GO:0006355">
    <property type="term" value="P:regulation of DNA-templated transcription"/>
    <property type="evidence" value="ECO:0007669"/>
    <property type="project" value="InterPro"/>
</dbReference>
<proteinExistence type="predicted"/>
<feature type="modified residue" description="4-aspartylphosphate" evidence="5">
    <location>
        <position position="52"/>
    </location>
</feature>
<evidence type="ECO:0000256" key="1">
    <source>
        <dbReference type="ARBA" id="ARBA00022553"/>
    </source>
</evidence>
<dbReference type="SUPFAM" id="SSF46894">
    <property type="entry name" value="C-terminal effector domain of the bipartite response regulators"/>
    <property type="match status" value="1"/>
</dbReference>
<dbReference type="GO" id="GO:0003677">
    <property type="term" value="F:DNA binding"/>
    <property type="evidence" value="ECO:0007669"/>
    <property type="project" value="UniProtKB-KW"/>
</dbReference>
<dbReference type="Gene3D" id="3.40.50.2300">
    <property type="match status" value="1"/>
</dbReference>
<dbReference type="InterPro" id="IPR058245">
    <property type="entry name" value="NreC/VraR/RcsB-like_REC"/>
</dbReference>
<feature type="domain" description="Response regulatory" evidence="7">
    <location>
        <begin position="2"/>
        <end position="122"/>
    </location>
</feature>
<dbReference type="CDD" id="cd17535">
    <property type="entry name" value="REC_NarL-like"/>
    <property type="match status" value="1"/>
</dbReference>
<keyword evidence="3" id="KW-0238">DNA-binding</keyword>
<keyword evidence="9" id="KW-1185">Reference proteome</keyword>
<evidence type="ECO:0000256" key="5">
    <source>
        <dbReference type="PROSITE-ProRule" id="PRU00169"/>
    </source>
</evidence>
<comment type="caution">
    <text evidence="8">The sequence shown here is derived from an EMBL/GenBank/DDBJ whole genome shotgun (WGS) entry which is preliminary data.</text>
</comment>
<evidence type="ECO:0000256" key="3">
    <source>
        <dbReference type="ARBA" id="ARBA00023125"/>
    </source>
</evidence>
<dbReference type="Pfam" id="PF00072">
    <property type="entry name" value="Response_reg"/>
    <property type="match status" value="1"/>
</dbReference>
<keyword evidence="4" id="KW-0804">Transcription</keyword>
<dbReference type="GO" id="GO:0000160">
    <property type="term" value="P:phosphorelay signal transduction system"/>
    <property type="evidence" value="ECO:0007669"/>
    <property type="project" value="InterPro"/>
</dbReference>
<protein>
    <submittedName>
        <fullName evidence="8">Response regulator transcription factor</fullName>
    </submittedName>
</protein>
<evidence type="ECO:0000259" key="6">
    <source>
        <dbReference type="PROSITE" id="PS50043"/>
    </source>
</evidence>
<keyword evidence="2" id="KW-0805">Transcription regulation</keyword>
<dbReference type="Pfam" id="PF00196">
    <property type="entry name" value="GerE"/>
    <property type="match status" value="1"/>
</dbReference>